<dbReference type="SUPFAM" id="SSF158544">
    <property type="entry name" value="GspK insert domain-like"/>
    <property type="match status" value="1"/>
</dbReference>
<dbReference type="GO" id="GO:0009306">
    <property type="term" value="P:protein secretion"/>
    <property type="evidence" value="ECO:0007669"/>
    <property type="project" value="InterPro"/>
</dbReference>
<keyword evidence="9" id="KW-0472">Membrane</keyword>
<dbReference type="AlphaFoldDB" id="A0A2W5KDM1"/>
<evidence type="ECO:0000256" key="1">
    <source>
        <dbReference type="ARBA" id="ARBA00004533"/>
    </source>
</evidence>
<keyword evidence="6" id="KW-0812">Transmembrane</keyword>
<dbReference type="Pfam" id="PF21687">
    <property type="entry name" value="T2SSK_1st"/>
    <property type="match status" value="1"/>
</dbReference>
<protein>
    <recommendedName>
        <fullName evidence="10">T2SS protein K first SAM-like domain-containing protein</fullName>
    </recommendedName>
</protein>
<evidence type="ECO:0000259" key="10">
    <source>
        <dbReference type="Pfam" id="PF21687"/>
    </source>
</evidence>
<evidence type="ECO:0000256" key="9">
    <source>
        <dbReference type="ARBA" id="ARBA00023136"/>
    </source>
</evidence>
<comment type="subcellular location">
    <subcellularLocation>
        <location evidence="1">Cell inner membrane</location>
    </subcellularLocation>
</comment>
<proteinExistence type="inferred from homology"/>
<dbReference type="InterPro" id="IPR049031">
    <property type="entry name" value="T2SSK_SAM-like_1st"/>
</dbReference>
<evidence type="ECO:0000313" key="12">
    <source>
        <dbReference type="Proteomes" id="UP000249577"/>
    </source>
</evidence>
<dbReference type="PANTHER" id="PTHR38831:SF2">
    <property type="entry name" value="TYPE II SECRETION SYSTEM PROTEIN K"/>
    <property type="match status" value="1"/>
</dbReference>
<accession>A0A2W5KDM1</accession>
<comment type="caution">
    <text evidence="11">The sequence shown here is derived from an EMBL/GenBank/DDBJ whole genome shotgun (WGS) entry which is preliminary data.</text>
</comment>
<keyword evidence="7" id="KW-0653">Protein transport</keyword>
<dbReference type="InterPro" id="IPR038072">
    <property type="entry name" value="GspK_central_sf"/>
</dbReference>
<evidence type="ECO:0000256" key="6">
    <source>
        <dbReference type="ARBA" id="ARBA00022692"/>
    </source>
</evidence>
<evidence type="ECO:0000256" key="4">
    <source>
        <dbReference type="ARBA" id="ARBA00022475"/>
    </source>
</evidence>
<evidence type="ECO:0000256" key="3">
    <source>
        <dbReference type="ARBA" id="ARBA00022448"/>
    </source>
</evidence>
<evidence type="ECO:0000256" key="5">
    <source>
        <dbReference type="ARBA" id="ARBA00022519"/>
    </source>
</evidence>
<feature type="domain" description="T2SS protein K first SAM-like" evidence="10">
    <location>
        <begin position="104"/>
        <end position="188"/>
    </location>
</feature>
<evidence type="ECO:0000256" key="7">
    <source>
        <dbReference type="ARBA" id="ARBA00022927"/>
    </source>
</evidence>
<name>A0A2W5KDM1_ANCNO</name>
<dbReference type="InterPro" id="IPR005628">
    <property type="entry name" value="GspK"/>
</dbReference>
<dbReference type="Proteomes" id="UP000249577">
    <property type="component" value="Unassembled WGS sequence"/>
</dbReference>
<keyword evidence="8" id="KW-1133">Transmembrane helix</keyword>
<evidence type="ECO:0000256" key="2">
    <source>
        <dbReference type="ARBA" id="ARBA00007246"/>
    </source>
</evidence>
<evidence type="ECO:0000256" key="8">
    <source>
        <dbReference type="ARBA" id="ARBA00022989"/>
    </source>
</evidence>
<dbReference type="GO" id="GO:0005886">
    <property type="term" value="C:plasma membrane"/>
    <property type="evidence" value="ECO:0007669"/>
    <property type="project" value="UniProtKB-SubCell"/>
</dbReference>
<organism evidence="11 12">
    <name type="scientific">Ancylobacter novellus</name>
    <name type="common">Thiobacillus novellus</name>
    <dbReference type="NCBI Taxonomy" id="921"/>
    <lineage>
        <taxon>Bacteria</taxon>
        <taxon>Pseudomonadati</taxon>
        <taxon>Pseudomonadota</taxon>
        <taxon>Alphaproteobacteria</taxon>
        <taxon>Hyphomicrobiales</taxon>
        <taxon>Xanthobacteraceae</taxon>
        <taxon>Ancylobacter</taxon>
    </lineage>
</organism>
<evidence type="ECO:0000313" key="11">
    <source>
        <dbReference type="EMBL" id="PZQ14149.1"/>
    </source>
</evidence>
<keyword evidence="5" id="KW-0997">Cell inner membrane</keyword>
<sequence>MKRDGRGGFILVSTLTALLVLAGLVAAVTYLTRTAVVGAAAARENLVIDALLQSGVELAGYELFSLRQPPHVVNGQRIRLNDGAITLFATSEAGKIDLNGAPPELLAALWESIGAPGMRPETFAARVIDYRDADDEVSDNGGAELPQYAAAGPLKRPANAPFETVDELQNVLEVTVDQVRRLAPLLTVHNPGGKIAALEASPMVLRVIPGGARAFEALQALRARQQAPGDGGEDEMQRLLGDAAKFVTTETESKAVAVRVEVERGDARRTLDVILTASRAPEALYFVTDRIARPTQ</sequence>
<keyword evidence="4" id="KW-1003">Cell membrane</keyword>
<dbReference type="Gene3D" id="1.10.40.60">
    <property type="entry name" value="EpsJ-like"/>
    <property type="match status" value="1"/>
</dbReference>
<comment type="similarity">
    <text evidence="2">Belongs to the GSP K family.</text>
</comment>
<keyword evidence="3" id="KW-0813">Transport</keyword>
<reference evidence="11 12" key="1">
    <citation type="submission" date="2017-08" db="EMBL/GenBank/DDBJ databases">
        <title>Infants hospitalized years apart are colonized by the same room-sourced microbial strains.</title>
        <authorList>
            <person name="Brooks B."/>
            <person name="Olm M.R."/>
            <person name="Firek B.A."/>
            <person name="Baker R."/>
            <person name="Thomas B.C."/>
            <person name="Morowitz M.J."/>
            <person name="Banfield J.F."/>
        </authorList>
    </citation>
    <scope>NUCLEOTIDE SEQUENCE [LARGE SCALE GENOMIC DNA]</scope>
    <source>
        <strain evidence="11">S2_005_003_R2_43</strain>
    </source>
</reference>
<gene>
    <name evidence="11" type="ORF">DI565_11985</name>
</gene>
<dbReference type="PANTHER" id="PTHR38831">
    <property type="entry name" value="TYPE II SECRETION SYSTEM PROTEIN K"/>
    <property type="match status" value="1"/>
</dbReference>
<dbReference type="EMBL" id="QFPN01000006">
    <property type="protein sequence ID" value="PZQ14149.1"/>
    <property type="molecule type" value="Genomic_DNA"/>
</dbReference>